<feature type="chain" id="PRO_5045321806" evidence="1">
    <location>
        <begin position="22"/>
        <end position="510"/>
    </location>
</feature>
<proteinExistence type="predicted"/>
<sequence>MNDKLLSLALTIILAFCLACSKPENTSTEQFDIFIKGAQVLDGTGAPPFYANILVRNGLIQKIEQDTSKKFQADELINAKGKILTPGFIDTHAHGSPIETPDFRNFLAMGVTTIFLGQDGSSPSTADISEWMDKVDASQLGPNIGMFVGHGTLRMLSGVKYQTTPKEDDLAKMDSLLQMAMDAGCFGLSTGLEYNPGYLADSLELLRLAKIVGESGGMIMSHMRNEDDDAMERSIDELLLQGSYCPVHISHIKVVYAKGEERANEILEKLEISRTKGKTITADIYPYEASYTGISILFPDWAKAPANYEEVVKNRRTELENYLRDRVNKRNGPEATLIGSGPYSGKNLAEIAVMLKKPFEKVLVDDIGPSGTSAAYFVMDETVMKTFLKAPLINVCSDGSPNSSHPRGYGTFAKIIENYVMKDSLLSLSEAIHKMTGLPAKTLGITDRGLIKEGYMADLLVFQPSEVKAKATYEKADQLAEGFDLVIVNGEITKSGNEFSEGNGQIIKKK</sequence>
<keyword evidence="4" id="KW-1185">Reference proteome</keyword>
<dbReference type="InterPro" id="IPR013108">
    <property type="entry name" value="Amidohydro_3"/>
</dbReference>
<dbReference type="InterPro" id="IPR050378">
    <property type="entry name" value="Metallo-dep_Hydrolases_sf"/>
</dbReference>
<accession>A0ABR9AJS2</accession>
<organism evidence="3 4">
    <name type="scientific">Echinicola arenosa</name>
    <dbReference type="NCBI Taxonomy" id="2774144"/>
    <lineage>
        <taxon>Bacteria</taxon>
        <taxon>Pseudomonadati</taxon>
        <taxon>Bacteroidota</taxon>
        <taxon>Cytophagia</taxon>
        <taxon>Cytophagales</taxon>
        <taxon>Cyclobacteriaceae</taxon>
        <taxon>Echinicola</taxon>
    </lineage>
</organism>
<keyword evidence="1" id="KW-0732">Signal</keyword>
<dbReference type="SUPFAM" id="SSF51556">
    <property type="entry name" value="Metallo-dependent hydrolases"/>
    <property type="match status" value="1"/>
</dbReference>
<dbReference type="Gene3D" id="3.20.20.140">
    <property type="entry name" value="Metal-dependent hydrolases"/>
    <property type="match status" value="1"/>
</dbReference>
<evidence type="ECO:0000256" key="1">
    <source>
        <dbReference type="SAM" id="SignalP"/>
    </source>
</evidence>
<dbReference type="Gene3D" id="3.30.1490.130">
    <property type="entry name" value="D-aminoacylase. Domain 3"/>
    <property type="match status" value="1"/>
</dbReference>
<feature type="signal peptide" evidence="1">
    <location>
        <begin position="1"/>
        <end position="21"/>
    </location>
</feature>
<dbReference type="PANTHER" id="PTHR11647">
    <property type="entry name" value="HYDRANTOINASE/DIHYDROPYRIMIDINASE FAMILY MEMBER"/>
    <property type="match status" value="1"/>
</dbReference>
<dbReference type="Pfam" id="PF07969">
    <property type="entry name" value="Amidohydro_3"/>
    <property type="match status" value="1"/>
</dbReference>
<dbReference type="InterPro" id="IPR011059">
    <property type="entry name" value="Metal-dep_hydrolase_composite"/>
</dbReference>
<name>A0ABR9AJS2_9BACT</name>
<dbReference type="PANTHER" id="PTHR11647:SF1">
    <property type="entry name" value="COLLAPSIN RESPONSE MEDIATOR PROTEIN"/>
    <property type="match status" value="1"/>
</dbReference>
<dbReference type="EMBL" id="JACYTQ010000003">
    <property type="protein sequence ID" value="MBD8489058.1"/>
    <property type="molecule type" value="Genomic_DNA"/>
</dbReference>
<dbReference type="Proteomes" id="UP000647133">
    <property type="component" value="Unassembled WGS sequence"/>
</dbReference>
<gene>
    <name evidence="3" type="ORF">IFO69_09900</name>
</gene>
<dbReference type="Gene3D" id="2.30.40.10">
    <property type="entry name" value="Urease, subunit C, domain 1"/>
    <property type="match status" value="1"/>
</dbReference>
<comment type="caution">
    <text evidence="3">The sequence shown here is derived from an EMBL/GenBank/DDBJ whole genome shotgun (WGS) entry which is preliminary data.</text>
</comment>
<dbReference type="RefSeq" id="WP_192009949.1">
    <property type="nucleotide sequence ID" value="NZ_JACYTQ010000003.1"/>
</dbReference>
<reference evidence="3 4" key="1">
    <citation type="submission" date="2020-09" db="EMBL/GenBank/DDBJ databases">
        <title>Echinicola sp. CAU 1574 isolated from sand of Sido Beach.</title>
        <authorList>
            <person name="Kim W."/>
        </authorList>
    </citation>
    <scope>NUCLEOTIDE SEQUENCE [LARGE SCALE GENOMIC DNA]</scope>
    <source>
        <strain evidence="3 4">CAU 1574</strain>
    </source>
</reference>
<protein>
    <submittedName>
        <fullName evidence="3">Amidohydrolase family protein</fullName>
    </submittedName>
</protein>
<feature type="domain" description="Amidohydrolase 3" evidence="2">
    <location>
        <begin position="382"/>
        <end position="493"/>
    </location>
</feature>
<dbReference type="InterPro" id="IPR032466">
    <property type="entry name" value="Metal_Hydrolase"/>
</dbReference>
<dbReference type="SUPFAM" id="SSF51338">
    <property type="entry name" value="Composite domain of metallo-dependent hydrolases"/>
    <property type="match status" value="1"/>
</dbReference>
<evidence type="ECO:0000313" key="3">
    <source>
        <dbReference type="EMBL" id="MBD8489058.1"/>
    </source>
</evidence>
<evidence type="ECO:0000259" key="2">
    <source>
        <dbReference type="Pfam" id="PF07969"/>
    </source>
</evidence>
<evidence type="ECO:0000313" key="4">
    <source>
        <dbReference type="Proteomes" id="UP000647133"/>
    </source>
</evidence>
<dbReference type="InterPro" id="IPR023100">
    <property type="entry name" value="D-aminoacylase_insert_dom_sf"/>
</dbReference>